<dbReference type="InterPro" id="IPR016181">
    <property type="entry name" value="Acyl_CoA_acyltransferase"/>
</dbReference>
<dbReference type="Gene3D" id="3.40.630.30">
    <property type="match status" value="1"/>
</dbReference>
<dbReference type="PROSITE" id="PS51186">
    <property type="entry name" value="GNAT"/>
    <property type="match status" value="1"/>
</dbReference>
<comment type="caution">
    <text evidence="3">The sequence shown here is derived from an EMBL/GenBank/DDBJ whole genome shotgun (WGS) entry which is preliminary data.</text>
</comment>
<evidence type="ECO:0000259" key="2">
    <source>
        <dbReference type="PROSITE" id="PS51186"/>
    </source>
</evidence>
<dbReference type="GO" id="GO:0016747">
    <property type="term" value="F:acyltransferase activity, transferring groups other than amino-acyl groups"/>
    <property type="evidence" value="ECO:0007669"/>
    <property type="project" value="InterPro"/>
</dbReference>
<proteinExistence type="predicted"/>
<evidence type="ECO:0000256" key="1">
    <source>
        <dbReference type="SAM" id="MobiDB-lite"/>
    </source>
</evidence>
<dbReference type="PANTHER" id="PTHR43072:SF60">
    <property type="entry name" value="L-2,4-DIAMINOBUTYRIC ACID ACETYLTRANSFERASE"/>
    <property type="match status" value="1"/>
</dbReference>
<dbReference type="InterPro" id="IPR056935">
    <property type="entry name" value="Rv0428c-like_C"/>
</dbReference>
<feature type="domain" description="N-acetyltransferase" evidence="2">
    <location>
        <begin position="145"/>
        <end position="283"/>
    </location>
</feature>
<dbReference type="CDD" id="cd04301">
    <property type="entry name" value="NAT_SF"/>
    <property type="match status" value="1"/>
</dbReference>
<gene>
    <name evidence="3" type="ORF">CUD01_08520</name>
</gene>
<feature type="compositionally biased region" description="Polar residues" evidence="1">
    <location>
        <begin position="11"/>
        <end position="22"/>
    </location>
</feature>
<dbReference type="SUPFAM" id="SSF55729">
    <property type="entry name" value="Acyl-CoA N-acyltransferases (Nat)"/>
    <property type="match status" value="1"/>
</dbReference>
<feature type="region of interest" description="Disordered" evidence="1">
    <location>
        <begin position="1"/>
        <end position="24"/>
    </location>
</feature>
<evidence type="ECO:0000313" key="3">
    <source>
        <dbReference type="EMBL" id="GEA80408.1"/>
    </source>
</evidence>
<organism evidence="3 4">
    <name type="scientific">Cellulomonas uda</name>
    <dbReference type="NCBI Taxonomy" id="1714"/>
    <lineage>
        <taxon>Bacteria</taxon>
        <taxon>Bacillati</taxon>
        <taxon>Actinomycetota</taxon>
        <taxon>Actinomycetes</taxon>
        <taxon>Micrococcales</taxon>
        <taxon>Cellulomonadaceae</taxon>
        <taxon>Cellulomonas</taxon>
    </lineage>
</organism>
<name>A0A4Y3KBN4_CELUD</name>
<dbReference type="EMBL" id="BJLP01000010">
    <property type="protein sequence ID" value="GEA80408.1"/>
    <property type="molecule type" value="Genomic_DNA"/>
</dbReference>
<dbReference type="Proteomes" id="UP000315842">
    <property type="component" value="Unassembled WGS sequence"/>
</dbReference>
<dbReference type="PANTHER" id="PTHR43072">
    <property type="entry name" value="N-ACETYLTRANSFERASE"/>
    <property type="match status" value="1"/>
</dbReference>
<sequence>MSARDGGAPASTVSRGTVSRGTVSRAKVPTALAPGVEVEMACWPPLRRVVTTQGWWVGLSGGLTKRANSAVALQVPDGGVPSAVDEVETHYAAAGLPAVMRVGHDGLQDEVRGELDGRGWAERAVTAVLARPLDGLTATPGGGAVRTSLAREPDDAWLDLHLDVKGADARDGGARRALARAILTGGEAWHLAAYEDDALVGIIRVARAGRWGALSCLAVRPEHRRRGTGRLLTLRGLEVAREHGASHAFLQVEEHNTGAAALYADLGFVRVDGYSYLERPTADGTVPAGSC</sequence>
<dbReference type="AlphaFoldDB" id="A0A4Y3KBN4"/>
<dbReference type="InterPro" id="IPR000182">
    <property type="entry name" value="GNAT_dom"/>
</dbReference>
<reference evidence="3 4" key="1">
    <citation type="submission" date="2019-06" db="EMBL/GenBank/DDBJ databases">
        <title>Whole genome shotgun sequence of Cellulomonas uda NBRC 3747.</title>
        <authorList>
            <person name="Hosoyama A."/>
            <person name="Uohara A."/>
            <person name="Ohji S."/>
            <person name="Ichikawa N."/>
        </authorList>
    </citation>
    <scope>NUCLEOTIDE SEQUENCE [LARGE SCALE GENOMIC DNA]</scope>
    <source>
        <strain evidence="3 4">NBRC 3747</strain>
    </source>
</reference>
<accession>A0A4Y3KBN4</accession>
<dbReference type="Pfam" id="PF24553">
    <property type="entry name" value="Rv0428c_C"/>
    <property type="match status" value="1"/>
</dbReference>
<keyword evidence="4" id="KW-1185">Reference proteome</keyword>
<evidence type="ECO:0000313" key="4">
    <source>
        <dbReference type="Proteomes" id="UP000315842"/>
    </source>
</evidence>
<protein>
    <recommendedName>
        <fullName evidence="2">N-acetyltransferase domain-containing protein</fullName>
    </recommendedName>
</protein>